<evidence type="ECO:0000313" key="2">
    <source>
        <dbReference type="Proteomes" id="UP000798662"/>
    </source>
</evidence>
<comment type="caution">
    <text evidence="1">The sequence shown here is derived from an EMBL/GenBank/DDBJ whole genome shotgun (WGS) entry which is preliminary data.</text>
</comment>
<keyword evidence="2" id="KW-1185">Reference proteome</keyword>
<evidence type="ECO:0000313" key="1">
    <source>
        <dbReference type="EMBL" id="KAK1863224.1"/>
    </source>
</evidence>
<gene>
    <name evidence="1" type="ORF">I4F81_005785</name>
</gene>
<proteinExistence type="predicted"/>
<protein>
    <submittedName>
        <fullName evidence="1">Uncharacterized protein</fullName>
    </submittedName>
</protein>
<dbReference type="EMBL" id="CM020619">
    <property type="protein sequence ID" value="KAK1863224.1"/>
    <property type="molecule type" value="Genomic_DNA"/>
</dbReference>
<organism evidence="1 2">
    <name type="scientific">Pyropia yezoensis</name>
    <name type="common">Susabi-nori</name>
    <name type="synonym">Porphyra yezoensis</name>
    <dbReference type="NCBI Taxonomy" id="2788"/>
    <lineage>
        <taxon>Eukaryota</taxon>
        <taxon>Rhodophyta</taxon>
        <taxon>Bangiophyceae</taxon>
        <taxon>Bangiales</taxon>
        <taxon>Bangiaceae</taxon>
        <taxon>Pyropia</taxon>
    </lineage>
</organism>
<dbReference type="Proteomes" id="UP000798662">
    <property type="component" value="Chromosome 2"/>
</dbReference>
<reference evidence="1" key="1">
    <citation type="submission" date="2019-11" db="EMBL/GenBank/DDBJ databases">
        <title>Nori genome reveals adaptations in red seaweeds to the harsh intertidal environment.</title>
        <authorList>
            <person name="Wang D."/>
            <person name="Mao Y."/>
        </authorList>
    </citation>
    <scope>NUCLEOTIDE SEQUENCE</scope>
    <source>
        <tissue evidence="1">Gametophyte</tissue>
    </source>
</reference>
<name>A0ACC3BYT7_PYRYE</name>
<accession>A0ACC3BYT7</accession>
<sequence>MELHHFQATLGPDGCVWAAGAWTGGYPREVAEPAIHTYCADGDTWGVRPGVVIPRPRGAGGAAWVGGRLLLFGGNVGGHGAHATVVGWVDAYDPVSGEWAELPDMPHPRDHFGVAVVGGRLVAAGGRDSGVAEFFNATIAAVDVMDLPTLTWLPDGTAADLPTPRAGAGTAALGDRVILTGGEGYGAAWPTVSALDVATGVWAALPPLVEARHGTGLVSCGGVLTTAAGAGAQAGGVYRTTTETYHAAAAPGAPPPPPCGATAVDVPGAAPPPPVGVAPLPTAVPHPTAAPPTAAPSTTPPVPGAPPLPPTATVAPGGEPPPAGGGAPPAGGAAPEVAPTPAAGDGPSASPDGDAAPTEAPACFPAAATVATRGGRVVRMADLRRGDPIRVVSAATGTAGWSRVVLFSHATGDGGDGGPAHPFVELTVAAGGGGGGRRGGGRERAASERAGASTCGIAPPARLRLSAGHLLPVGANQQLRPARSVAVGDTVWVLAGAAANGSTPSSPAAGWDASAGSPTPAAVAAATVTTVATVPAAGLYSPHTAAADDRLVVDGVVVADTTDALPRVVAAAGLAVARAVASVGGGDVTGGGLAGEGGWGGVARRALVALASVREG</sequence>